<keyword evidence="3" id="KW-1185">Reference proteome</keyword>
<dbReference type="SUPFAM" id="SSF55856">
    <property type="entry name" value="Cytochrome b5-like heme/steroid binding domain"/>
    <property type="match status" value="1"/>
</dbReference>
<feature type="domain" description="Cytochrome b5 heme-binding" evidence="1">
    <location>
        <begin position="36"/>
        <end position="94"/>
    </location>
</feature>
<dbReference type="Pfam" id="PF00173">
    <property type="entry name" value="Cyt-b5"/>
    <property type="match status" value="1"/>
</dbReference>
<reference evidence="2" key="1">
    <citation type="submission" date="2021-02" db="EMBL/GenBank/DDBJ databases">
        <authorList>
            <person name="Dougan E. K."/>
            <person name="Rhodes N."/>
            <person name="Thang M."/>
            <person name="Chan C."/>
        </authorList>
    </citation>
    <scope>NUCLEOTIDE SEQUENCE</scope>
</reference>
<accession>A0A812KHS4</accession>
<dbReference type="InterPro" id="IPR036400">
    <property type="entry name" value="Cyt_B5-like_heme/steroid_sf"/>
</dbReference>
<evidence type="ECO:0000313" key="2">
    <source>
        <dbReference type="EMBL" id="CAE7224550.1"/>
    </source>
</evidence>
<dbReference type="Proteomes" id="UP000601435">
    <property type="component" value="Unassembled WGS sequence"/>
</dbReference>
<gene>
    <name evidence="2" type="primary">CYB2</name>
    <name evidence="2" type="ORF">SNEC2469_LOCUS3073</name>
</gene>
<dbReference type="OrthoDB" id="260519at2759"/>
<comment type="caution">
    <text evidence="2">The sequence shown here is derived from an EMBL/GenBank/DDBJ whole genome shotgun (WGS) entry which is preliminary data.</text>
</comment>
<protein>
    <submittedName>
        <fullName evidence="2">CYB2 protein</fullName>
    </submittedName>
</protein>
<sequence length="94" mass="10910">MFRTASRWRLRASILSAAGTLAPLPWSPKHSRAEEDKVFPEAEVRRHNREKDAWISFNGAVYDITRYIPQHPPCSGLDWSKRLAGRRFEDFLGQ</sequence>
<organism evidence="2 3">
    <name type="scientific">Symbiodinium necroappetens</name>
    <dbReference type="NCBI Taxonomy" id="1628268"/>
    <lineage>
        <taxon>Eukaryota</taxon>
        <taxon>Sar</taxon>
        <taxon>Alveolata</taxon>
        <taxon>Dinophyceae</taxon>
        <taxon>Suessiales</taxon>
        <taxon>Symbiodiniaceae</taxon>
        <taxon>Symbiodinium</taxon>
    </lineage>
</organism>
<evidence type="ECO:0000259" key="1">
    <source>
        <dbReference type="PROSITE" id="PS50255"/>
    </source>
</evidence>
<dbReference type="AlphaFoldDB" id="A0A812KHS4"/>
<dbReference type="Gene3D" id="3.10.120.10">
    <property type="entry name" value="Cytochrome b5-like heme/steroid binding domain"/>
    <property type="match status" value="1"/>
</dbReference>
<name>A0A812KHS4_9DINO</name>
<dbReference type="PROSITE" id="PS50255">
    <property type="entry name" value="CYTOCHROME_B5_2"/>
    <property type="match status" value="1"/>
</dbReference>
<dbReference type="EMBL" id="CAJNJA010007433">
    <property type="protein sequence ID" value="CAE7224550.1"/>
    <property type="molecule type" value="Genomic_DNA"/>
</dbReference>
<proteinExistence type="predicted"/>
<feature type="non-terminal residue" evidence="2">
    <location>
        <position position="94"/>
    </location>
</feature>
<dbReference type="InterPro" id="IPR001199">
    <property type="entry name" value="Cyt_B5-like_heme/steroid-bd"/>
</dbReference>
<evidence type="ECO:0000313" key="3">
    <source>
        <dbReference type="Proteomes" id="UP000601435"/>
    </source>
</evidence>